<dbReference type="InterPro" id="IPR027056">
    <property type="entry name" value="Gluconate_2DH_su3"/>
</dbReference>
<gene>
    <name evidence="1" type="ORF">L0U88_08655</name>
</gene>
<protein>
    <submittedName>
        <fullName evidence="1">Gluconate 2-dehydrogenase subunit 3 family protein</fullName>
    </submittedName>
</protein>
<name>A0ABS9BHW3_9BACT</name>
<evidence type="ECO:0000313" key="2">
    <source>
        <dbReference type="Proteomes" id="UP001200145"/>
    </source>
</evidence>
<dbReference type="Pfam" id="PF13618">
    <property type="entry name" value="Gluconate_2-dh3"/>
    <property type="match status" value="1"/>
</dbReference>
<proteinExistence type="predicted"/>
<dbReference type="Proteomes" id="UP001200145">
    <property type="component" value="Unassembled WGS sequence"/>
</dbReference>
<organism evidence="1 2">
    <name type="scientific">Flavihumibacter fluminis</name>
    <dbReference type="NCBI Taxonomy" id="2909236"/>
    <lineage>
        <taxon>Bacteria</taxon>
        <taxon>Pseudomonadati</taxon>
        <taxon>Bacteroidota</taxon>
        <taxon>Chitinophagia</taxon>
        <taxon>Chitinophagales</taxon>
        <taxon>Chitinophagaceae</taxon>
        <taxon>Flavihumibacter</taxon>
    </lineage>
</organism>
<reference evidence="1 2" key="1">
    <citation type="submission" date="2022-01" db="EMBL/GenBank/DDBJ databases">
        <title>Flavihumibacter sp. nov., isolated from sediment of a river.</title>
        <authorList>
            <person name="Liu H."/>
        </authorList>
    </citation>
    <scope>NUCLEOTIDE SEQUENCE [LARGE SCALE GENOMIC DNA]</scope>
    <source>
        <strain evidence="1 2">RY-1</strain>
    </source>
</reference>
<sequence length="220" mass="24784">MDRRKSLKALALGTLSTGLLLDACKETDKKADAPKTDAAGAGKIDRMPEEVEHYNKITADKFFTEHEMATITILADIIIPKDEVSGSASDAKVPDFIEFIVKDMPEHQTPMRGGLRWLDLQCLRQFEKSFKDCNEQQRIAMVDQIAYPNKAKAEMKPGVNFFNLMRDLTCTGFYTSEIGVKDIGYAGNKPNQWNGVPEDVLKQYNLAYTEKENTECVSYK</sequence>
<comment type="caution">
    <text evidence="1">The sequence shown here is derived from an EMBL/GenBank/DDBJ whole genome shotgun (WGS) entry which is preliminary data.</text>
</comment>
<accession>A0ABS9BHW3</accession>
<dbReference type="RefSeq" id="WP_234865629.1">
    <property type="nucleotide sequence ID" value="NZ_JAKEVY010000002.1"/>
</dbReference>
<dbReference type="EMBL" id="JAKEVY010000002">
    <property type="protein sequence ID" value="MCF1714693.1"/>
    <property type="molecule type" value="Genomic_DNA"/>
</dbReference>
<evidence type="ECO:0000313" key="1">
    <source>
        <dbReference type="EMBL" id="MCF1714693.1"/>
    </source>
</evidence>
<keyword evidence="2" id="KW-1185">Reference proteome</keyword>